<dbReference type="InterPro" id="IPR002156">
    <property type="entry name" value="RNaseH_domain"/>
</dbReference>
<dbReference type="EMBL" id="JNAX01000005">
    <property type="protein sequence ID" value="KGG21645.1"/>
    <property type="molecule type" value="Genomic_DNA"/>
</dbReference>
<dbReference type="PANTHER" id="PTHR10642:SF26">
    <property type="entry name" value="RIBONUCLEASE H1"/>
    <property type="match status" value="1"/>
</dbReference>
<gene>
    <name evidence="10" type="primary">rnhA</name>
    <name evidence="12" type="ORF">EV03_0383</name>
</gene>
<comment type="cofactor">
    <cofactor evidence="10">
        <name>Mg(2+)</name>
        <dbReference type="ChEBI" id="CHEBI:18420"/>
    </cofactor>
    <text evidence="10">Binds 1 Mg(2+) ion per subunit. May bind a second metal ion at a regulatory site, or after substrate binding.</text>
</comment>
<dbReference type="InterPro" id="IPR022892">
    <property type="entry name" value="RNaseHI"/>
</dbReference>
<keyword evidence="7 10" id="KW-0255">Endonuclease</keyword>
<keyword evidence="8 10" id="KW-0378">Hydrolase</keyword>
<comment type="function">
    <text evidence="10">Endonuclease that specifically degrades the RNA of RNA-DNA hybrids.</text>
</comment>
<feature type="binding site" evidence="10">
    <location>
        <position position="14"/>
    </location>
    <ligand>
        <name>Mg(2+)</name>
        <dbReference type="ChEBI" id="CHEBI:18420"/>
        <label>1</label>
    </ligand>
</feature>
<dbReference type="HAMAP" id="MF_00042">
    <property type="entry name" value="RNase_H"/>
    <property type="match status" value="1"/>
</dbReference>
<evidence type="ECO:0000256" key="4">
    <source>
        <dbReference type="ARBA" id="ARBA00012180"/>
    </source>
</evidence>
<evidence type="ECO:0000259" key="11">
    <source>
        <dbReference type="PROSITE" id="PS50879"/>
    </source>
</evidence>
<evidence type="ECO:0000313" key="12">
    <source>
        <dbReference type="EMBL" id="KGG21645.1"/>
    </source>
</evidence>
<dbReference type="RefSeq" id="WP_036904636.1">
    <property type="nucleotide sequence ID" value="NZ_CP138967.1"/>
</dbReference>
<evidence type="ECO:0000256" key="5">
    <source>
        <dbReference type="ARBA" id="ARBA00022722"/>
    </source>
</evidence>
<evidence type="ECO:0000256" key="8">
    <source>
        <dbReference type="ARBA" id="ARBA00022801"/>
    </source>
</evidence>
<accession>A0A0A2C9T9</accession>
<feature type="binding site" evidence="10">
    <location>
        <position position="141"/>
    </location>
    <ligand>
        <name>Mg(2+)</name>
        <dbReference type="ChEBI" id="CHEBI:18420"/>
        <label>2</label>
    </ligand>
</feature>
<dbReference type="GO" id="GO:0003676">
    <property type="term" value="F:nucleic acid binding"/>
    <property type="evidence" value="ECO:0007669"/>
    <property type="project" value="InterPro"/>
</dbReference>
<dbReference type="EC" id="3.1.26.4" evidence="4 10"/>
<evidence type="ECO:0000256" key="1">
    <source>
        <dbReference type="ARBA" id="ARBA00000077"/>
    </source>
</evidence>
<dbReference type="GO" id="GO:0000287">
    <property type="term" value="F:magnesium ion binding"/>
    <property type="evidence" value="ECO:0007669"/>
    <property type="project" value="UniProtKB-UniRule"/>
</dbReference>
<keyword evidence="5 10" id="KW-0540">Nuclease</keyword>
<name>A0A0A2C9T9_PROMR</name>
<comment type="subunit">
    <text evidence="3 10">Monomer.</text>
</comment>
<comment type="catalytic activity">
    <reaction evidence="1 10">
        <text>Endonucleolytic cleavage to 5'-phosphomonoester.</text>
        <dbReference type="EC" id="3.1.26.4"/>
    </reaction>
</comment>
<dbReference type="PROSITE" id="PS50879">
    <property type="entry name" value="RNASE_H_1"/>
    <property type="match status" value="1"/>
</dbReference>
<keyword evidence="6 10" id="KW-0479">Metal-binding</keyword>
<dbReference type="GO" id="GO:0004523">
    <property type="term" value="F:RNA-DNA hybrid ribonuclease activity"/>
    <property type="evidence" value="ECO:0007669"/>
    <property type="project" value="UniProtKB-UniRule"/>
</dbReference>
<comment type="caution">
    <text evidence="12">The sequence shown here is derived from an EMBL/GenBank/DDBJ whole genome shotgun (WGS) entry which is preliminary data.</text>
</comment>
<keyword evidence="9 10" id="KW-0460">Magnesium</keyword>
<dbReference type="AlphaFoldDB" id="A0A0A2C9T9"/>
<evidence type="ECO:0000256" key="3">
    <source>
        <dbReference type="ARBA" id="ARBA00011245"/>
    </source>
</evidence>
<organism evidence="12 13">
    <name type="scientific">Prochlorococcus marinus str. PAC1</name>
    <dbReference type="NCBI Taxonomy" id="59924"/>
    <lineage>
        <taxon>Bacteria</taxon>
        <taxon>Bacillati</taxon>
        <taxon>Cyanobacteriota</taxon>
        <taxon>Cyanophyceae</taxon>
        <taxon>Synechococcales</taxon>
        <taxon>Prochlorococcaceae</taxon>
        <taxon>Prochlorococcus</taxon>
    </lineage>
</organism>
<dbReference type="SUPFAM" id="SSF53098">
    <property type="entry name" value="Ribonuclease H-like"/>
    <property type="match status" value="1"/>
</dbReference>
<dbReference type="PANTHER" id="PTHR10642">
    <property type="entry name" value="RIBONUCLEASE H1"/>
    <property type="match status" value="1"/>
</dbReference>
<dbReference type="InterPro" id="IPR036397">
    <property type="entry name" value="RNaseH_sf"/>
</dbReference>
<evidence type="ECO:0000256" key="6">
    <source>
        <dbReference type="ARBA" id="ARBA00022723"/>
    </source>
</evidence>
<evidence type="ECO:0000256" key="7">
    <source>
        <dbReference type="ARBA" id="ARBA00022759"/>
    </source>
</evidence>
<feature type="binding site" evidence="10">
    <location>
        <position position="53"/>
    </location>
    <ligand>
        <name>Mg(2+)</name>
        <dbReference type="ChEBI" id="CHEBI:18420"/>
        <label>1</label>
    </ligand>
</feature>
<dbReference type="InterPro" id="IPR050092">
    <property type="entry name" value="RNase_H"/>
</dbReference>
<reference evidence="13" key="1">
    <citation type="journal article" date="2014" name="Sci. Data">
        <title>Genomes of diverse isolates of the marine cyanobacterium Prochlorococcus.</title>
        <authorList>
            <person name="Biller S."/>
            <person name="Berube P."/>
            <person name="Thompson J."/>
            <person name="Kelly L."/>
            <person name="Roggensack S."/>
            <person name="Awad L."/>
            <person name="Roache-Johnson K."/>
            <person name="Ding H."/>
            <person name="Giovannoni S.J."/>
            <person name="Moore L.R."/>
            <person name="Chisholm S.W."/>
        </authorList>
    </citation>
    <scope>NUCLEOTIDE SEQUENCE [LARGE SCALE GENOMIC DNA]</scope>
    <source>
        <strain evidence="13">PAC1</strain>
    </source>
</reference>
<proteinExistence type="inferred from homology"/>
<dbReference type="InterPro" id="IPR012337">
    <property type="entry name" value="RNaseH-like_sf"/>
</dbReference>
<evidence type="ECO:0000256" key="10">
    <source>
        <dbReference type="HAMAP-Rule" id="MF_00042"/>
    </source>
</evidence>
<feature type="domain" description="RNase H type-1" evidence="11">
    <location>
        <begin position="5"/>
        <end position="149"/>
    </location>
</feature>
<sequence>MSKEEKLAIAAATDGACSGNPGPGGWGALIRFQDGSEIEFGGNSPETTNNRMELQAALFLLEKLKNIKFDPSLTIKTDSKYLIDGMEKWMPSWKKKGWKTASGKPVLNQDLWKALDNPELPKIKLQYVKGHSGEKDNDRVDAIAVAFSKGRKIQLKDFANN</sequence>
<comment type="similarity">
    <text evidence="2 10">Belongs to the RNase H family.</text>
</comment>
<evidence type="ECO:0000256" key="9">
    <source>
        <dbReference type="ARBA" id="ARBA00022842"/>
    </source>
</evidence>
<feature type="binding site" evidence="10">
    <location>
        <position position="14"/>
    </location>
    <ligand>
        <name>Mg(2+)</name>
        <dbReference type="ChEBI" id="CHEBI:18420"/>
        <label>2</label>
    </ligand>
</feature>
<dbReference type="Pfam" id="PF00075">
    <property type="entry name" value="RNase_H"/>
    <property type="match status" value="1"/>
</dbReference>
<dbReference type="CDD" id="cd09278">
    <property type="entry name" value="RNase_HI_prokaryote_like"/>
    <property type="match status" value="1"/>
</dbReference>
<dbReference type="GO" id="GO:0005737">
    <property type="term" value="C:cytoplasm"/>
    <property type="evidence" value="ECO:0007669"/>
    <property type="project" value="UniProtKB-SubCell"/>
</dbReference>
<dbReference type="Proteomes" id="UP000030392">
    <property type="component" value="Unassembled WGS sequence"/>
</dbReference>
<evidence type="ECO:0000313" key="13">
    <source>
        <dbReference type="Proteomes" id="UP000030392"/>
    </source>
</evidence>
<comment type="subcellular location">
    <subcellularLocation>
        <location evidence="10">Cytoplasm</location>
    </subcellularLocation>
</comment>
<keyword evidence="10" id="KW-0963">Cytoplasm</keyword>
<dbReference type="Gene3D" id="3.30.420.10">
    <property type="entry name" value="Ribonuclease H-like superfamily/Ribonuclease H"/>
    <property type="match status" value="1"/>
</dbReference>
<dbReference type="GO" id="GO:0043137">
    <property type="term" value="P:DNA replication, removal of RNA primer"/>
    <property type="evidence" value="ECO:0007669"/>
    <property type="project" value="TreeGrafter"/>
</dbReference>
<evidence type="ECO:0000256" key="2">
    <source>
        <dbReference type="ARBA" id="ARBA00005300"/>
    </source>
</evidence>
<feature type="binding site" evidence="10">
    <location>
        <position position="78"/>
    </location>
    <ligand>
        <name>Mg(2+)</name>
        <dbReference type="ChEBI" id="CHEBI:18420"/>
        <label>1</label>
    </ligand>
</feature>
<protein>
    <recommendedName>
        <fullName evidence="4 10">Ribonuclease H</fullName>
        <shortName evidence="10">RNase H</shortName>
        <ecNumber evidence="4 10">3.1.26.4</ecNumber>
    </recommendedName>
</protein>